<accession>A0A1Y6D528</accession>
<sequence>MTVAQLIAALRELPPEAVVLYEGDEGYALVAGVHIQKNAPPLPDEAILFPDMNE</sequence>
<dbReference type="EMBL" id="FXAM01000003">
    <property type="protein sequence ID" value="SMF97706.1"/>
    <property type="molecule type" value="Genomic_DNA"/>
</dbReference>
<keyword evidence="2" id="KW-1185">Reference proteome</keyword>
<gene>
    <name evidence="1" type="ORF">SAMN02949497_0276</name>
</gene>
<evidence type="ECO:0000313" key="2">
    <source>
        <dbReference type="Proteomes" id="UP000192923"/>
    </source>
</evidence>
<reference evidence="1 2" key="1">
    <citation type="submission" date="2016-12" db="EMBL/GenBank/DDBJ databases">
        <authorList>
            <person name="Song W.-J."/>
            <person name="Kurnit D.M."/>
        </authorList>
    </citation>
    <scope>NUCLEOTIDE SEQUENCE [LARGE SCALE GENOMIC DNA]</scope>
    <source>
        <strain evidence="1 2">175</strain>
    </source>
</reference>
<dbReference type="STRING" id="1760988.SAMN02949497_0276"/>
<dbReference type="AlphaFoldDB" id="A0A1Y6D528"/>
<protein>
    <submittedName>
        <fullName evidence="1">Uncharacterized protein</fullName>
    </submittedName>
</protein>
<evidence type="ECO:0000313" key="1">
    <source>
        <dbReference type="EMBL" id="SMF97706.1"/>
    </source>
</evidence>
<dbReference type="RefSeq" id="WP_176225409.1">
    <property type="nucleotide sequence ID" value="NZ_FXAM01000003.1"/>
</dbReference>
<name>A0A1Y6D528_9GAMM</name>
<proteinExistence type="predicted"/>
<organism evidence="1 2">
    <name type="scientific">Methylomagnum ishizawai</name>
    <dbReference type="NCBI Taxonomy" id="1760988"/>
    <lineage>
        <taxon>Bacteria</taxon>
        <taxon>Pseudomonadati</taxon>
        <taxon>Pseudomonadota</taxon>
        <taxon>Gammaproteobacteria</taxon>
        <taxon>Methylococcales</taxon>
        <taxon>Methylococcaceae</taxon>
        <taxon>Methylomagnum</taxon>
    </lineage>
</organism>
<dbReference type="Proteomes" id="UP000192923">
    <property type="component" value="Unassembled WGS sequence"/>
</dbReference>